<dbReference type="Proteomes" id="UP001589896">
    <property type="component" value="Unassembled WGS sequence"/>
</dbReference>
<protein>
    <submittedName>
        <fullName evidence="2">Transglutaminase domain-containing protein</fullName>
    </submittedName>
</protein>
<reference evidence="2 3" key="1">
    <citation type="submission" date="2024-09" db="EMBL/GenBank/DDBJ databases">
        <authorList>
            <person name="Sun Q."/>
            <person name="Mori K."/>
        </authorList>
    </citation>
    <scope>NUCLEOTIDE SEQUENCE [LARGE SCALE GENOMIC DNA]</scope>
    <source>
        <strain evidence="2 3">KCTC 23076</strain>
    </source>
</reference>
<evidence type="ECO:0000313" key="3">
    <source>
        <dbReference type="Proteomes" id="UP001589896"/>
    </source>
</evidence>
<comment type="caution">
    <text evidence="2">The sequence shown here is derived from an EMBL/GenBank/DDBJ whole genome shotgun (WGS) entry which is preliminary data.</text>
</comment>
<organism evidence="2 3">
    <name type="scientific">Lysobacter korlensis</name>
    <dbReference type="NCBI Taxonomy" id="553636"/>
    <lineage>
        <taxon>Bacteria</taxon>
        <taxon>Pseudomonadati</taxon>
        <taxon>Pseudomonadota</taxon>
        <taxon>Gammaproteobacteria</taxon>
        <taxon>Lysobacterales</taxon>
        <taxon>Lysobacteraceae</taxon>
        <taxon>Lysobacter</taxon>
    </lineage>
</organism>
<sequence>MPDVDRYAKHSAYTDPGEFGALLDALPTDPEELGLAARNVITHYRSGFELPEERRDEVHSRWVRRILQTDQLRHPVPLLAGREYMERVFGCCRDHSLFCVATLRQHGIPARSRVGFAGYLMEDFFADHVVVEMWTGSRWRRFDPEQSPDRDDFDMLDLPAGPQAPFVTAAEVWREARAGRVDPLNYGIFPGSPIGGLGFVRDYVIREVAHRERDELLLWDQWGAMTEPLGRTAEFIDEIAALLLYADAGDQSAEEELKARYADDDRLNPRSRVTQLSPYGLAAVDVQLA</sequence>
<feature type="domain" description="Transglutaminase-like" evidence="1">
    <location>
        <begin position="87"/>
        <end position="144"/>
    </location>
</feature>
<dbReference type="Pfam" id="PF01841">
    <property type="entry name" value="Transglut_core"/>
    <property type="match status" value="1"/>
</dbReference>
<proteinExistence type="predicted"/>
<dbReference type="InterPro" id="IPR038765">
    <property type="entry name" value="Papain-like_cys_pep_sf"/>
</dbReference>
<gene>
    <name evidence="2" type="ORF">ACFFGH_27955</name>
</gene>
<accession>A0ABV6S0L5</accession>
<evidence type="ECO:0000313" key="2">
    <source>
        <dbReference type="EMBL" id="MFC0681683.1"/>
    </source>
</evidence>
<dbReference type="RefSeq" id="WP_386674752.1">
    <property type="nucleotide sequence ID" value="NZ_JBHLTG010000009.1"/>
</dbReference>
<dbReference type="InterPro" id="IPR002931">
    <property type="entry name" value="Transglutaminase-like"/>
</dbReference>
<dbReference type="EMBL" id="JBHLTG010000009">
    <property type="protein sequence ID" value="MFC0681683.1"/>
    <property type="molecule type" value="Genomic_DNA"/>
</dbReference>
<dbReference type="SUPFAM" id="SSF54001">
    <property type="entry name" value="Cysteine proteinases"/>
    <property type="match status" value="1"/>
</dbReference>
<evidence type="ECO:0000259" key="1">
    <source>
        <dbReference type="Pfam" id="PF01841"/>
    </source>
</evidence>
<keyword evidence="3" id="KW-1185">Reference proteome</keyword>
<name>A0ABV6S0L5_9GAMM</name>
<dbReference type="Gene3D" id="3.10.620.30">
    <property type="match status" value="1"/>
</dbReference>